<gene>
    <name evidence="1" type="ORF">HPB50_015905</name>
</gene>
<accession>A0ACB7S123</accession>
<evidence type="ECO:0000313" key="2">
    <source>
        <dbReference type="Proteomes" id="UP000821845"/>
    </source>
</evidence>
<reference evidence="1" key="1">
    <citation type="submission" date="2020-05" db="EMBL/GenBank/DDBJ databases">
        <title>Large-scale comparative analyses of tick genomes elucidate their genetic diversity and vector capacities.</title>
        <authorList>
            <person name="Jia N."/>
            <person name="Wang J."/>
            <person name="Shi W."/>
            <person name="Du L."/>
            <person name="Sun Y."/>
            <person name="Zhan W."/>
            <person name="Jiang J."/>
            <person name="Wang Q."/>
            <person name="Zhang B."/>
            <person name="Ji P."/>
            <person name="Sakyi L.B."/>
            <person name="Cui X."/>
            <person name="Yuan T."/>
            <person name="Jiang B."/>
            <person name="Yang W."/>
            <person name="Lam T.T.-Y."/>
            <person name="Chang Q."/>
            <person name="Ding S."/>
            <person name="Wang X."/>
            <person name="Zhu J."/>
            <person name="Ruan X."/>
            <person name="Zhao L."/>
            <person name="Wei J."/>
            <person name="Que T."/>
            <person name="Du C."/>
            <person name="Cheng J."/>
            <person name="Dai P."/>
            <person name="Han X."/>
            <person name="Huang E."/>
            <person name="Gao Y."/>
            <person name="Liu J."/>
            <person name="Shao H."/>
            <person name="Ye R."/>
            <person name="Li L."/>
            <person name="Wei W."/>
            <person name="Wang X."/>
            <person name="Wang C."/>
            <person name="Yang T."/>
            <person name="Huo Q."/>
            <person name="Li W."/>
            <person name="Guo W."/>
            <person name="Chen H."/>
            <person name="Zhou L."/>
            <person name="Ni X."/>
            <person name="Tian J."/>
            <person name="Zhou Y."/>
            <person name="Sheng Y."/>
            <person name="Liu T."/>
            <person name="Pan Y."/>
            <person name="Xia L."/>
            <person name="Li J."/>
            <person name="Zhao F."/>
            <person name="Cao W."/>
        </authorList>
    </citation>
    <scope>NUCLEOTIDE SEQUENCE</scope>
    <source>
        <strain evidence="1">Hyas-2018</strain>
    </source>
</reference>
<dbReference type="Proteomes" id="UP000821845">
    <property type="component" value="Chromosome 6"/>
</dbReference>
<dbReference type="EMBL" id="CM023486">
    <property type="protein sequence ID" value="KAH6928433.1"/>
    <property type="molecule type" value="Genomic_DNA"/>
</dbReference>
<organism evidence="1 2">
    <name type="scientific">Hyalomma asiaticum</name>
    <name type="common">Tick</name>
    <dbReference type="NCBI Taxonomy" id="266040"/>
    <lineage>
        <taxon>Eukaryota</taxon>
        <taxon>Metazoa</taxon>
        <taxon>Ecdysozoa</taxon>
        <taxon>Arthropoda</taxon>
        <taxon>Chelicerata</taxon>
        <taxon>Arachnida</taxon>
        <taxon>Acari</taxon>
        <taxon>Parasitiformes</taxon>
        <taxon>Ixodida</taxon>
        <taxon>Ixodoidea</taxon>
        <taxon>Ixodidae</taxon>
        <taxon>Hyalomminae</taxon>
        <taxon>Hyalomma</taxon>
    </lineage>
</organism>
<protein>
    <submittedName>
        <fullName evidence="1">Uncharacterized protein</fullName>
    </submittedName>
</protein>
<evidence type="ECO:0000313" key="1">
    <source>
        <dbReference type="EMBL" id="KAH6928433.1"/>
    </source>
</evidence>
<sequence>MGWIGYESPTSLSSKISEIFRKLKIYCVALWDIDMDDAKGTCGLGRTPLLATVHRELVMASTHNRAASTQETP</sequence>
<name>A0ACB7S123_HYAAI</name>
<proteinExistence type="predicted"/>
<keyword evidence="2" id="KW-1185">Reference proteome</keyword>
<comment type="caution">
    <text evidence="1">The sequence shown here is derived from an EMBL/GenBank/DDBJ whole genome shotgun (WGS) entry which is preliminary data.</text>
</comment>